<dbReference type="SFLD" id="SFLDG01082">
    <property type="entry name" value="B12-binding_domain_containing"/>
    <property type="match status" value="1"/>
</dbReference>
<dbReference type="SMART" id="SM00729">
    <property type="entry name" value="Elp3"/>
    <property type="match status" value="1"/>
</dbReference>
<evidence type="ECO:0000256" key="5">
    <source>
        <dbReference type="ARBA" id="ARBA00023014"/>
    </source>
</evidence>
<dbReference type="PANTHER" id="PTHR43409">
    <property type="entry name" value="ANAEROBIC MAGNESIUM-PROTOPORPHYRIN IX MONOMETHYL ESTER CYCLASE-RELATED"/>
    <property type="match status" value="1"/>
</dbReference>
<dbReference type="InterPro" id="IPR007197">
    <property type="entry name" value="rSAM"/>
</dbReference>
<dbReference type="NCBIfam" id="TIGR03975">
    <property type="entry name" value="rSAM_ocin_1"/>
    <property type="match status" value="1"/>
</dbReference>
<dbReference type="InParanoid" id="A0A0D2HVA1"/>
<accession>A0A0D2HVA1</accession>
<keyword evidence="2" id="KW-0949">S-adenosyl-L-methionine</keyword>
<dbReference type="SFLD" id="SFLDF00324">
    <property type="entry name" value="bacteriocin_maturation"/>
    <property type="match status" value="1"/>
</dbReference>
<feature type="domain" description="B12-binding" evidence="6">
    <location>
        <begin position="126"/>
        <end position="217"/>
    </location>
</feature>
<dbReference type="RefSeq" id="WP_044347986.1">
    <property type="nucleotide sequence ID" value="NZ_AZAC01000011.1"/>
</dbReference>
<evidence type="ECO:0000313" key="7">
    <source>
        <dbReference type="EMBL" id="KIX14343.1"/>
    </source>
</evidence>
<dbReference type="InterPro" id="IPR013785">
    <property type="entry name" value="Aldolase_TIM"/>
</dbReference>
<gene>
    <name evidence="7" type="ORF">X474_08775</name>
</gene>
<dbReference type="STRING" id="1429043.X474_08775"/>
<dbReference type="GO" id="GO:0046872">
    <property type="term" value="F:metal ion binding"/>
    <property type="evidence" value="ECO:0007669"/>
    <property type="project" value="UniProtKB-KW"/>
</dbReference>
<evidence type="ECO:0000256" key="3">
    <source>
        <dbReference type="ARBA" id="ARBA00022723"/>
    </source>
</evidence>
<comment type="caution">
    <text evidence="7">The sequence shown here is derived from an EMBL/GenBank/DDBJ whole genome shotgun (WGS) entry which is preliminary data.</text>
</comment>
<dbReference type="GO" id="GO:0031419">
    <property type="term" value="F:cobalamin binding"/>
    <property type="evidence" value="ECO:0007669"/>
    <property type="project" value="InterPro"/>
</dbReference>
<evidence type="ECO:0000259" key="6">
    <source>
        <dbReference type="PROSITE" id="PS51332"/>
    </source>
</evidence>
<reference evidence="7 8" key="1">
    <citation type="submission" date="2013-11" db="EMBL/GenBank/DDBJ databases">
        <title>Metagenomic analysis of a methanogenic consortium involved in long chain n-alkane degradation.</title>
        <authorList>
            <person name="Davidova I.A."/>
            <person name="Callaghan A.V."/>
            <person name="Wawrik B."/>
            <person name="Pruitt S."/>
            <person name="Marks C."/>
            <person name="Duncan K.E."/>
            <person name="Suflita J.M."/>
        </authorList>
    </citation>
    <scope>NUCLEOTIDE SEQUENCE [LARGE SCALE GENOMIC DNA]</scope>
    <source>
        <strain evidence="7 8">SPR</strain>
    </source>
</reference>
<keyword evidence="4" id="KW-0408">Iron</keyword>
<dbReference type="InterPro" id="IPR051198">
    <property type="entry name" value="BchE-like"/>
</dbReference>
<evidence type="ECO:0000313" key="8">
    <source>
        <dbReference type="Proteomes" id="UP000032233"/>
    </source>
</evidence>
<dbReference type="GO" id="GO:0003824">
    <property type="term" value="F:catalytic activity"/>
    <property type="evidence" value="ECO:0007669"/>
    <property type="project" value="InterPro"/>
</dbReference>
<dbReference type="InterPro" id="IPR023984">
    <property type="entry name" value="rSAM_ocin_1"/>
</dbReference>
<organism evidence="7 8">
    <name type="scientific">Dethiosulfatarculus sandiegensis</name>
    <dbReference type="NCBI Taxonomy" id="1429043"/>
    <lineage>
        <taxon>Bacteria</taxon>
        <taxon>Pseudomonadati</taxon>
        <taxon>Thermodesulfobacteriota</taxon>
        <taxon>Desulfarculia</taxon>
        <taxon>Desulfarculales</taxon>
        <taxon>Desulfarculaceae</taxon>
        <taxon>Dethiosulfatarculus</taxon>
    </lineage>
</organism>
<keyword evidence="5" id="KW-0411">Iron-sulfur</keyword>
<name>A0A0D2HVA1_9BACT</name>
<keyword evidence="3" id="KW-0479">Metal-binding</keyword>
<dbReference type="InterPro" id="IPR006638">
    <property type="entry name" value="Elp3/MiaA/NifB-like_rSAM"/>
</dbReference>
<dbReference type="CDD" id="cd02065">
    <property type="entry name" value="B12-binding_like"/>
    <property type="match status" value="1"/>
</dbReference>
<dbReference type="PANTHER" id="PTHR43409:SF7">
    <property type="entry name" value="BLL1977 PROTEIN"/>
    <property type="match status" value="1"/>
</dbReference>
<dbReference type="Gene3D" id="3.20.20.70">
    <property type="entry name" value="Aldolase class I"/>
    <property type="match status" value="1"/>
</dbReference>
<evidence type="ECO:0000256" key="4">
    <source>
        <dbReference type="ARBA" id="ARBA00023004"/>
    </source>
</evidence>
<dbReference type="GO" id="GO:0005829">
    <property type="term" value="C:cytosol"/>
    <property type="evidence" value="ECO:0007669"/>
    <property type="project" value="TreeGrafter"/>
</dbReference>
<keyword evidence="8" id="KW-1185">Reference proteome</keyword>
<dbReference type="Proteomes" id="UP000032233">
    <property type="component" value="Unassembled WGS sequence"/>
</dbReference>
<dbReference type="SUPFAM" id="SSF102114">
    <property type="entry name" value="Radical SAM enzymes"/>
    <property type="match status" value="1"/>
</dbReference>
<comment type="cofactor">
    <cofactor evidence="1">
        <name>[4Fe-4S] cluster</name>
        <dbReference type="ChEBI" id="CHEBI:49883"/>
    </cofactor>
</comment>
<dbReference type="Pfam" id="PF04055">
    <property type="entry name" value="Radical_SAM"/>
    <property type="match status" value="1"/>
</dbReference>
<dbReference type="SFLD" id="SFLDS00029">
    <property type="entry name" value="Radical_SAM"/>
    <property type="match status" value="1"/>
</dbReference>
<proteinExistence type="predicted"/>
<dbReference type="InterPro" id="IPR058240">
    <property type="entry name" value="rSAM_sf"/>
</dbReference>
<sequence length="672" mass="76022">MTKGVDILLVNMPYTDVVRPSAGLGLLKAILDKAKVRTRVIEANLLFWERVGLYAYDMAGFLNYHLADWSFSAAAFPELDTDQTDYVEDRYQEMLMLQADASMRHLGKKGIIKTMLNLRKEAARFIDELARELVEENPAIIGCSTTFMAHVSSLALLRRVRELDPGIVTMMGGANCESGMGLATHRSFEWVDYVVSGEADEIITGLVKGILQKGRELEPASLPLGVLAPGYRKNGYPEVKDHVTRATAMNLAKAPPPDYSSYFDALKETAVLKEVVKPCLPIEASRGCWWAERKPCTFCGLNSGEQPYRRKLGEQILAEMDHLAGAYGVKKFRLVDNAFDLRLFYDLVPVLIERGAPYELFGDLRSTLTRPLVKKLKQAGFTSVMFGIENLETEVQSLMGKGGFGWLSLQLLKWCRQEGLHTHWIYLYDVPGEDPGWYQRAARLTPLISHLWAPLTLCPVRFIRFSRYHKDQSEFGLNLHRLGSYDKIYPLDGPDLDNLAYFFEDEVRLEKDRIAGKRLTDIPGYIDLWQEVSRWQVLQAKDAPPQLTMENTSEGLLIRDTRPQGVMQGEMLNGLLADICLACDQAPLEEKLIEQFKGEGYSEARIRNSVAELMEKGLIWPADQRLVGLALWHPLPGYIKETDFPGGILDKLHYQALEHFDLVPRLDREGDI</sequence>
<dbReference type="AlphaFoldDB" id="A0A0D2HVA1"/>
<protein>
    <recommendedName>
        <fullName evidence="6">B12-binding domain-containing protein</fullName>
    </recommendedName>
</protein>
<dbReference type="GO" id="GO:0051536">
    <property type="term" value="F:iron-sulfur cluster binding"/>
    <property type="evidence" value="ECO:0007669"/>
    <property type="project" value="UniProtKB-KW"/>
</dbReference>
<dbReference type="Gene3D" id="3.40.50.280">
    <property type="entry name" value="Cobalamin-binding domain"/>
    <property type="match status" value="1"/>
</dbReference>
<dbReference type="EMBL" id="AZAC01000011">
    <property type="protein sequence ID" value="KIX14343.1"/>
    <property type="molecule type" value="Genomic_DNA"/>
</dbReference>
<dbReference type="InterPro" id="IPR006158">
    <property type="entry name" value="Cobalamin-bd"/>
</dbReference>
<dbReference type="PROSITE" id="PS51332">
    <property type="entry name" value="B12_BINDING"/>
    <property type="match status" value="1"/>
</dbReference>
<evidence type="ECO:0000256" key="1">
    <source>
        <dbReference type="ARBA" id="ARBA00001966"/>
    </source>
</evidence>
<evidence type="ECO:0000256" key="2">
    <source>
        <dbReference type="ARBA" id="ARBA00022691"/>
    </source>
</evidence>
<dbReference type="OrthoDB" id="9801424at2"/>